<evidence type="ECO:0000313" key="14">
    <source>
        <dbReference type="Proteomes" id="UP000557217"/>
    </source>
</evidence>
<dbReference type="GO" id="GO:0004089">
    <property type="term" value="F:carbonate dehydratase activity"/>
    <property type="evidence" value="ECO:0007669"/>
    <property type="project" value="UniProtKB-UniRule"/>
</dbReference>
<dbReference type="Gene3D" id="3.10.200.10">
    <property type="entry name" value="Alpha carbonic anhydrase"/>
    <property type="match status" value="1"/>
</dbReference>
<feature type="domain" description="Alpha-carbonic anhydrase" evidence="12">
    <location>
        <begin position="36"/>
        <end position="262"/>
    </location>
</feature>
<dbReference type="AlphaFoldDB" id="A0A840PX43"/>
<dbReference type="PANTHER" id="PTHR18952">
    <property type="entry name" value="CARBONIC ANHYDRASE"/>
    <property type="match status" value="1"/>
</dbReference>
<evidence type="ECO:0000256" key="6">
    <source>
        <dbReference type="ARBA" id="ARBA00022723"/>
    </source>
</evidence>
<dbReference type="PROSITE" id="PS51144">
    <property type="entry name" value="ALPHA_CA_2"/>
    <property type="match status" value="1"/>
</dbReference>
<keyword evidence="8 10" id="KW-0456">Lyase</keyword>
<dbReference type="SMART" id="SM01057">
    <property type="entry name" value="Carb_anhydrase"/>
    <property type="match status" value="1"/>
</dbReference>
<keyword evidence="11" id="KW-0472">Membrane</keyword>
<keyword evidence="7 10" id="KW-0862">Zinc</keyword>
<dbReference type="InterPro" id="IPR023561">
    <property type="entry name" value="Carbonic_anhydrase_a-class"/>
</dbReference>
<dbReference type="PANTHER" id="PTHR18952:SF265">
    <property type="entry name" value="CARBONIC ANHYDRASE"/>
    <property type="match status" value="1"/>
</dbReference>
<evidence type="ECO:0000256" key="11">
    <source>
        <dbReference type="SAM" id="Phobius"/>
    </source>
</evidence>
<sequence length="264" mass="31066">MKLNYYIVIFLLSLCLGVVGYLSYQKSTIEQSPGENDYTFKEVSYTDEEKKISKELEVHACEKGTMQSPIQIEYKNVLLEDAPKINIHYEKEPVVLIKQRNQFKVYSKSNTSFISVDNEQYKFHSFHFHLPSEHQIENQNYDMELHLVHENEKGDHAVIAVFIKSGEENEAIKEIWKFIQDENMNEKEMDSFNLLQLIPEVREGYYYSGSLTTPPCKEGVDWIVFEEPIEFSIEQITMFRDVFGHTNRPIQPTNDRKIFKITIN</sequence>
<comment type="caution">
    <text evidence="13">The sequence shown here is derived from an EMBL/GenBank/DDBJ whole genome shotgun (WGS) entry which is preliminary data.</text>
</comment>
<dbReference type="CDD" id="cd03124">
    <property type="entry name" value="alpha_CA_prokaryotic_like"/>
    <property type="match status" value="1"/>
</dbReference>
<evidence type="ECO:0000256" key="2">
    <source>
        <dbReference type="ARBA" id="ARBA00002904"/>
    </source>
</evidence>
<evidence type="ECO:0000256" key="7">
    <source>
        <dbReference type="ARBA" id="ARBA00022833"/>
    </source>
</evidence>
<comment type="cofactor">
    <cofactor evidence="1 10">
        <name>Zn(2+)</name>
        <dbReference type="ChEBI" id="CHEBI:29105"/>
    </cofactor>
</comment>
<dbReference type="Pfam" id="PF00194">
    <property type="entry name" value="Carb_anhydrase"/>
    <property type="match status" value="1"/>
</dbReference>
<dbReference type="SUPFAM" id="SSF51069">
    <property type="entry name" value="Carbonic anhydrase"/>
    <property type="match status" value="1"/>
</dbReference>
<evidence type="ECO:0000259" key="12">
    <source>
        <dbReference type="PROSITE" id="PS51144"/>
    </source>
</evidence>
<dbReference type="EMBL" id="JACHGZ010000009">
    <property type="protein sequence ID" value="MBB5148758.1"/>
    <property type="molecule type" value="Genomic_DNA"/>
</dbReference>
<comment type="similarity">
    <text evidence="3 10">Belongs to the alpha-carbonic anhydrase family.</text>
</comment>
<evidence type="ECO:0000313" key="13">
    <source>
        <dbReference type="EMBL" id="MBB5148758.1"/>
    </source>
</evidence>
<protein>
    <recommendedName>
        <fullName evidence="5 10">Carbonic anhydrase</fullName>
        <ecNumber evidence="4 10">4.2.1.1</ecNumber>
    </recommendedName>
</protein>
<feature type="transmembrane region" description="Helical" evidence="11">
    <location>
        <begin position="6"/>
        <end position="24"/>
    </location>
</feature>
<dbReference type="EC" id="4.2.1.1" evidence="4 10"/>
<evidence type="ECO:0000256" key="1">
    <source>
        <dbReference type="ARBA" id="ARBA00001947"/>
    </source>
</evidence>
<accession>A0A840PX43</accession>
<dbReference type="InterPro" id="IPR041891">
    <property type="entry name" value="Alpha_CA_prokaryot-like"/>
</dbReference>
<reference evidence="13 14" key="1">
    <citation type="submission" date="2020-08" db="EMBL/GenBank/DDBJ databases">
        <title>Genomic Encyclopedia of Type Strains, Phase IV (KMG-IV): sequencing the most valuable type-strain genomes for metagenomic binning, comparative biology and taxonomic classification.</title>
        <authorList>
            <person name="Goeker M."/>
        </authorList>
    </citation>
    <scope>NUCLEOTIDE SEQUENCE [LARGE SCALE GENOMIC DNA]</scope>
    <source>
        <strain evidence="13 14">DSM 10633</strain>
    </source>
</reference>
<dbReference type="InterPro" id="IPR018338">
    <property type="entry name" value="Carbonic_anhydrase_a-class_CS"/>
</dbReference>
<comment type="function">
    <text evidence="2 10">Reversible hydration of carbon dioxide.</text>
</comment>
<dbReference type="RefSeq" id="WP_016837838.1">
    <property type="nucleotide sequence ID" value="NZ_AP018335.1"/>
</dbReference>
<comment type="catalytic activity">
    <reaction evidence="9 10">
        <text>hydrogencarbonate + H(+) = CO2 + H2O</text>
        <dbReference type="Rhea" id="RHEA:10748"/>
        <dbReference type="ChEBI" id="CHEBI:15377"/>
        <dbReference type="ChEBI" id="CHEBI:15378"/>
        <dbReference type="ChEBI" id="CHEBI:16526"/>
        <dbReference type="ChEBI" id="CHEBI:17544"/>
        <dbReference type="EC" id="4.2.1.1"/>
    </reaction>
</comment>
<keyword evidence="14" id="KW-1185">Reference proteome</keyword>
<organism evidence="13 14">
    <name type="scientific">Ureibacillus thermosphaericus</name>
    <dbReference type="NCBI Taxonomy" id="51173"/>
    <lineage>
        <taxon>Bacteria</taxon>
        <taxon>Bacillati</taxon>
        <taxon>Bacillota</taxon>
        <taxon>Bacilli</taxon>
        <taxon>Bacillales</taxon>
        <taxon>Caryophanaceae</taxon>
        <taxon>Ureibacillus</taxon>
    </lineage>
</organism>
<dbReference type="GO" id="GO:0008270">
    <property type="term" value="F:zinc ion binding"/>
    <property type="evidence" value="ECO:0007669"/>
    <property type="project" value="UniProtKB-UniRule"/>
</dbReference>
<dbReference type="InterPro" id="IPR001148">
    <property type="entry name" value="CA_dom"/>
</dbReference>
<gene>
    <name evidence="13" type="ORF">HNR36_001144</name>
</gene>
<evidence type="ECO:0000256" key="4">
    <source>
        <dbReference type="ARBA" id="ARBA00012925"/>
    </source>
</evidence>
<dbReference type="PROSITE" id="PS00162">
    <property type="entry name" value="ALPHA_CA_1"/>
    <property type="match status" value="1"/>
</dbReference>
<keyword evidence="6 10" id="KW-0479">Metal-binding</keyword>
<name>A0A840PX43_URETH</name>
<dbReference type="Proteomes" id="UP000557217">
    <property type="component" value="Unassembled WGS sequence"/>
</dbReference>
<keyword evidence="11" id="KW-0812">Transmembrane</keyword>
<dbReference type="InterPro" id="IPR036398">
    <property type="entry name" value="CA_dom_sf"/>
</dbReference>
<evidence type="ECO:0000256" key="10">
    <source>
        <dbReference type="RuleBase" id="RU367011"/>
    </source>
</evidence>
<keyword evidence="11" id="KW-1133">Transmembrane helix</keyword>
<proteinExistence type="inferred from homology"/>
<evidence type="ECO:0000256" key="5">
    <source>
        <dbReference type="ARBA" id="ARBA00014628"/>
    </source>
</evidence>
<evidence type="ECO:0000256" key="8">
    <source>
        <dbReference type="ARBA" id="ARBA00023239"/>
    </source>
</evidence>
<evidence type="ECO:0000256" key="9">
    <source>
        <dbReference type="ARBA" id="ARBA00048348"/>
    </source>
</evidence>
<evidence type="ECO:0000256" key="3">
    <source>
        <dbReference type="ARBA" id="ARBA00010718"/>
    </source>
</evidence>